<comment type="caution">
    <text evidence="1">The sequence shown here is derived from an EMBL/GenBank/DDBJ whole genome shotgun (WGS) entry which is preliminary data.</text>
</comment>
<dbReference type="InterPro" id="IPR034660">
    <property type="entry name" value="DinB/YfiT-like"/>
</dbReference>
<sequence length="202" mass="22241">MHSGPRCAVIRGCRVSGSHVVPSASAPARVLWPLGPPHDRRPLLGSFDVLLDDERTQLDAFIEDYRTAIEATLDGLTEEQARRRLVPSATTLLGLLKHVTWMQRVWFEECVGGTSRRELGLVQSPDESFRLAPDDTIASIAAAHQDACATARKVVEGLPLDTVVTGHRGGPRTLSWVYLQVLRELAQHCGHADILREQILAE</sequence>
<dbReference type="Gene3D" id="1.20.120.450">
    <property type="entry name" value="dinb family like domain"/>
    <property type="match status" value="1"/>
</dbReference>
<dbReference type="SUPFAM" id="SSF109854">
    <property type="entry name" value="DinB/YfiT-like putative metalloenzymes"/>
    <property type="match status" value="1"/>
</dbReference>
<evidence type="ECO:0000313" key="2">
    <source>
        <dbReference type="Proteomes" id="UP000733379"/>
    </source>
</evidence>
<evidence type="ECO:0000313" key="1">
    <source>
        <dbReference type="EMBL" id="MBU3062818.1"/>
    </source>
</evidence>
<reference evidence="1 2" key="1">
    <citation type="submission" date="2021-06" db="EMBL/GenBank/DDBJ databases">
        <title>Actinomycetes sequencing.</title>
        <authorList>
            <person name="Shan Q."/>
        </authorList>
    </citation>
    <scope>NUCLEOTIDE SEQUENCE [LARGE SCALE GENOMIC DNA]</scope>
    <source>
        <strain evidence="1 2">NEAU-G5</strain>
    </source>
</reference>
<name>A0ABS6B0P1_9NOCA</name>
<dbReference type="Pfam" id="PF04978">
    <property type="entry name" value="MST"/>
    <property type="match status" value="1"/>
</dbReference>
<dbReference type="InterPro" id="IPR007061">
    <property type="entry name" value="MST-like"/>
</dbReference>
<accession>A0ABS6B0P1</accession>
<keyword evidence="2" id="KW-1185">Reference proteome</keyword>
<proteinExistence type="predicted"/>
<organism evidence="1 2">
    <name type="scientific">Nocardia albiluteola</name>
    <dbReference type="NCBI Taxonomy" id="2842303"/>
    <lineage>
        <taxon>Bacteria</taxon>
        <taxon>Bacillati</taxon>
        <taxon>Actinomycetota</taxon>
        <taxon>Actinomycetes</taxon>
        <taxon>Mycobacteriales</taxon>
        <taxon>Nocardiaceae</taxon>
        <taxon>Nocardia</taxon>
    </lineage>
</organism>
<dbReference type="Proteomes" id="UP000733379">
    <property type="component" value="Unassembled WGS sequence"/>
</dbReference>
<gene>
    <name evidence="1" type="ORF">KO481_14965</name>
</gene>
<protein>
    <submittedName>
        <fullName evidence="1">DinB family protein</fullName>
    </submittedName>
</protein>
<dbReference type="EMBL" id="JAHKNI010000004">
    <property type="protein sequence ID" value="MBU3062818.1"/>
    <property type="molecule type" value="Genomic_DNA"/>
</dbReference>